<sequence>MMALRGRGLVAVVVVLVLAWCAFEGVQGSQPSPLPLPRPPSKATQTGVFFPYICSKEITLSKIKVTQSERMYIQYVEYVAAIPHLTSFTLHYWFNLADTTNTSTMLNYEYEPSFPKNLLTVQLANEKGKQGQQQYWVMRLNGVLVSREAMHPPIRRGEWRHALHSWDAHTGVITHYIDGHLYKARTVYESKEWLIPAGGVAVSGQHHSAVTQGAGMDQGEGLNGWLTLLQLSSKPIGASPEDAALAKLAAQCPRKLRGT</sequence>
<comment type="caution">
    <text evidence="2">The sequence shown here is derived from an EMBL/GenBank/DDBJ whole genome shotgun (WGS) entry which is preliminary data.</text>
</comment>
<dbReference type="InterPro" id="IPR013320">
    <property type="entry name" value="ConA-like_dom_sf"/>
</dbReference>
<organism evidence="2 3">
    <name type="scientific">Chionoecetes opilio</name>
    <name type="common">Atlantic snow crab</name>
    <name type="synonym">Cancer opilio</name>
    <dbReference type="NCBI Taxonomy" id="41210"/>
    <lineage>
        <taxon>Eukaryota</taxon>
        <taxon>Metazoa</taxon>
        <taxon>Ecdysozoa</taxon>
        <taxon>Arthropoda</taxon>
        <taxon>Crustacea</taxon>
        <taxon>Multicrustacea</taxon>
        <taxon>Malacostraca</taxon>
        <taxon>Eumalacostraca</taxon>
        <taxon>Eucarida</taxon>
        <taxon>Decapoda</taxon>
        <taxon>Pleocyemata</taxon>
        <taxon>Brachyura</taxon>
        <taxon>Eubrachyura</taxon>
        <taxon>Majoidea</taxon>
        <taxon>Majidae</taxon>
        <taxon>Chionoecetes</taxon>
    </lineage>
</organism>
<dbReference type="Proteomes" id="UP000770661">
    <property type="component" value="Unassembled WGS sequence"/>
</dbReference>
<name>A0A8J4Y9F4_CHIOP</name>
<reference evidence="2" key="1">
    <citation type="submission" date="2020-07" db="EMBL/GenBank/DDBJ databases">
        <title>The High-quality genome of the commercially important snow crab, Chionoecetes opilio.</title>
        <authorList>
            <person name="Jeong J.-H."/>
            <person name="Ryu S."/>
        </authorList>
    </citation>
    <scope>NUCLEOTIDE SEQUENCE</scope>
    <source>
        <strain evidence="2">MADBK_172401_WGS</strain>
        <tissue evidence="2">Digestive gland</tissue>
    </source>
</reference>
<evidence type="ECO:0000256" key="1">
    <source>
        <dbReference type="SAM" id="SignalP"/>
    </source>
</evidence>
<dbReference type="OrthoDB" id="8793160at2759"/>
<keyword evidence="1" id="KW-0732">Signal</keyword>
<dbReference type="SUPFAM" id="SSF49899">
    <property type="entry name" value="Concanavalin A-like lectins/glucanases"/>
    <property type="match status" value="1"/>
</dbReference>
<feature type="chain" id="PRO_5035185916" evidence="1">
    <location>
        <begin position="29"/>
        <end position="259"/>
    </location>
</feature>
<dbReference type="Gene3D" id="2.60.120.200">
    <property type="match status" value="1"/>
</dbReference>
<accession>A0A8J4Y9F4</accession>
<evidence type="ECO:0000313" key="3">
    <source>
        <dbReference type="Proteomes" id="UP000770661"/>
    </source>
</evidence>
<dbReference type="AlphaFoldDB" id="A0A8J4Y9F4"/>
<proteinExistence type="predicted"/>
<protein>
    <submittedName>
        <fullName evidence="2">Sushi, von Willebrand factor type A, EGF and pentraxin domain-containing protein 1</fullName>
    </submittedName>
</protein>
<gene>
    <name evidence="2" type="primary">SVEP1</name>
    <name evidence="2" type="ORF">GWK47_051923</name>
</gene>
<evidence type="ECO:0000313" key="2">
    <source>
        <dbReference type="EMBL" id="KAG0718719.1"/>
    </source>
</evidence>
<dbReference type="EMBL" id="JACEEZ010015623">
    <property type="protein sequence ID" value="KAG0718719.1"/>
    <property type="molecule type" value="Genomic_DNA"/>
</dbReference>
<keyword evidence="3" id="KW-1185">Reference proteome</keyword>
<feature type="signal peptide" evidence="1">
    <location>
        <begin position="1"/>
        <end position="28"/>
    </location>
</feature>